<comment type="caution">
    <text evidence="1">The sequence shown here is derived from an EMBL/GenBank/DDBJ whole genome shotgun (WGS) entry which is preliminary data.</text>
</comment>
<gene>
    <name evidence="1" type="ORF">SSM_01398</name>
</gene>
<name>A0A829FK06_ENTFC</name>
<dbReference type="Proteomes" id="UP000013897">
    <property type="component" value="Unassembled WGS sequence"/>
</dbReference>
<evidence type="ECO:0000313" key="1">
    <source>
        <dbReference type="EMBL" id="EOM25509.1"/>
    </source>
</evidence>
<reference evidence="1 2" key="1">
    <citation type="submission" date="2013-02" db="EMBL/GenBank/DDBJ databases">
        <title>The Genome Sequence of Enterococcus faecium HM1072.</title>
        <authorList>
            <consortium name="The Broad Institute Genome Sequencing Platform"/>
            <consortium name="The Broad Institute Genome Sequencing Center for Infectious Disease"/>
            <person name="Earl A.M."/>
            <person name="Gilmore M.S."/>
            <person name="Lebreton F."/>
            <person name="Courvalin P."/>
            <person name="Walker B."/>
            <person name="Young S.K."/>
            <person name="Zeng Q."/>
            <person name="Gargeya S."/>
            <person name="Fitzgerald M."/>
            <person name="Haas B."/>
            <person name="Abouelleil A."/>
            <person name="Alvarado L."/>
            <person name="Arachchi H.M."/>
            <person name="Berlin A.M."/>
            <person name="Chapman S.B."/>
            <person name="Dewar J."/>
            <person name="Goldberg J."/>
            <person name="Griggs A."/>
            <person name="Gujja S."/>
            <person name="Hansen M."/>
            <person name="Howarth C."/>
            <person name="Imamovic A."/>
            <person name="Larimer J."/>
            <person name="McCowan C."/>
            <person name="Murphy C."/>
            <person name="Neiman D."/>
            <person name="Pearson M."/>
            <person name="Priest M."/>
            <person name="Roberts A."/>
            <person name="Saif S."/>
            <person name="Shea T."/>
            <person name="Sisk P."/>
            <person name="Sykes S."/>
            <person name="Wortman J."/>
            <person name="Nusbaum C."/>
            <person name="Birren B."/>
        </authorList>
    </citation>
    <scope>NUCLEOTIDE SEQUENCE [LARGE SCALE GENOMIC DNA]</scope>
    <source>
        <strain evidence="1 2">HM1072</strain>
    </source>
</reference>
<protein>
    <recommendedName>
        <fullName evidence="3">Transposase</fullName>
    </recommendedName>
</protein>
<proteinExistence type="predicted"/>
<dbReference type="AlphaFoldDB" id="A0A829FK06"/>
<evidence type="ECO:0008006" key="3">
    <source>
        <dbReference type="Google" id="ProtNLM"/>
    </source>
</evidence>
<sequence length="51" mass="6129">MYKRQLLELIRVNLLYVNPQLTNKAREKGKKGKRLTIYLLYQNLLSGLIFY</sequence>
<evidence type="ECO:0000313" key="2">
    <source>
        <dbReference type="Proteomes" id="UP000013897"/>
    </source>
</evidence>
<dbReference type="EMBL" id="AITY01000024">
    <property type="protein sequence ID" value="EOM25509.1"/>
    <property type="molecule type" value="Genomic_DNA"/>
</dbReference>
<accession>A0A829FK06</accession>
<organism evidence="1 2">
    <name type="scientific">Enterococcus faecium EnGen0192</name>
    <dbReference type="NCBI Taxonomy" id="1157487"/>
    <lineage>
        <taxon>Bacteria</taxon>
        <taxon>Bacillati</taxon>
        <taxon>Bacillota</taxon>
        <taxon>Bacilli</taxon>
        <taxon>Lactobacillales</taxon>
        <taxon>Enterococcaceae</taxon>
        <taxon>Enterococcus</taxon>
    </lineage>
</organism>